<dbReference type="Proteomes" id="UP000295367">
    <property type="component" value="Unassembled WGS sequence"/>
</dbReference>
<reference evidence="1 2" key="1">
    <citation type="submission" date="2019-03" db="EMBL/GenBank/DDBJ databases">
        <title>Genomic Encyclopedia of Type Strains, Phase IV (KMG-IV): sequencing the most valuable type-strain genomes for metagenomic binning, comparative biology and taxonomic classification.</title>
        <authorList>
            <person name="Goeker M."/>
        </authorList>
    </citation>
    <scope>NUCLEOTIDE SEQUENCE [LARGE SCALE GENOMIC DNA]</scope>
    <source>
        <strain evidence="1 2">DSM 100309</strain>
    </source>
</reference>
<accession>A0A4R3Y3E2</accession>
<organism evidence="1 2">
    <name type="scientific">Sulfurirhabdus autotrophica</name>
    <dbReference type="NCBI Taxonomy" id="1706046"/>
    <lineage>
        <taxon>Bacteria</taxon>
        <taxon>Pseudomonadati</taxon>
        <taxon>Pseudomonadota</taxon>
        <taxon>Betaproteobacteria</taxon>
        <taxon>Nitrosomonadales</taxon>
        <taxon>Sulfuricellaceae</taxon>
        <taxon>Sulfurirhabdus</taxon>
    </lineage>
</organism>
<comment type="caution">
    <text evidence="1">The sequence shown here is derived from an EMBL/GenBank/DDBJ whole genome shotgun (WGS) entry which is preliminary data.</text>
</comment>
<gene>
    <name evidence="1" type="ORF">EDC63_10879</name>
</gene>
<evidence type="ECO:0000313" key="1">
    <source>
        <dbReference type="EMBL" id="TCV85871.1"/>
    </source>
</evidence>
<dbReference type="AlphaFoldDB" id="A0A4R3Y3E2"/>
<name>A0A4R3Y3E2_9PROT</name>
<evidence type="ECO:0000313" key="2">
    <source>
        <dbReference type="Proteomes" id="UP000295367"/>
    </source>
</evidence>
<proteinExistence type="predicted"/>
<keyword evidence="2" id="KW-1185">Reference proteome</keyword>
<dbReference type="EMBL" id="SMCO01000008">
    <property type="protein sequence ID" value="TCV85871.1"/>
    <property type="molecule type" value="Genomic_DNA"/>
</dbReference>
<sequence>MRAATLTKATAAPEQQWLFNPTDLFYPKLPNRNSLAWRLLDVLLAGNSLTQIEWLDNSWRLGATVWDLIRLGWPIDSHPVPHPDKPDTAIARYSLPKWVIAWHDGIGANHE</sequence>
<dbReference type="RefSeq" id="WP_124946591.1">
    <property type="nucleotide sequence ID" value="NZ_BHVT01000037.1"/>
</dbReference>
<protein>
    <submittedName>
        <fullName evidence="1">Uncharacterized protein</fullName>
    </submittedName>
</protein>